<protein>
    <submittedName>
        <fullName evidence="1">PAS domain-containing protein</fullName>
    </submittedName>
</protein>
<gene>
    <name evidence="1" type="ORF">FNB15_05425</name>
</gene>
<dbReference type="Proteomes" id="UP000317496">
    <property type="component" value="Chromosome"/>
</dbReference>
<keyword evidence="2" id="KW-1185">Reference proteome</keyword>
<dbReference type="AlphaFoldDB" id="A0A516GZ23"/>
<sequence length="241" mass="27017">MKAGPVMPITCPSWRGATVACGAGEHKTGYLRRPTRLLHGCPAANRAGQVIEPAVRAAMLRGLFQRRFSAMDRPLDSLLADLDLPGHRAVAEHWLALYREAGTVPSLARIDPLHFHRALPDAWIVDLTDDGRFQFRLMGETLVQWYGRTAKGLYYQDLFPADVVPVLEQQSRLVLERPQAGFQRVHTNVPAGTHMPRAFERLTFPLRDKAGDKITHILGNSIFNRAAGDPAPEHEYWYPIP</sequence>
<evidence type="ECO:0000313" key="1">
    <source>
        <dbReference type="EMBL" id="QDO96752.1"/>
    </source>
</evidence>
<dbReference type="Pfam" id="PF07310">
    <property type="entry name" value="PAS_5"/>
    <property type="match status" value="1"/>
</dbReference>
<dbReference type="EMBL" id="CP041636">
    <property type="protein sequence ID" value="QDO96752.1"/>
    <property type="molecule type" value="Genomic_DNA"/>
</dbReference>
<name>A0A516GZ23_9PROT</name>
<reference evidence="1 2" key="1">
    <citation type="submission" date="2019-07" db="EMBL/GenBank/DDBJ databases">
        <title>Genome sequencing for Ferrovibrio sp. K5.</title>
        <authorList>
            <person name="Park S.-J."/>
        </authorList>
    </citation>
    <scope>NUCLEOTIDE SEQUENCE [LARGE SCALE GENOMIC DNA]</scope>
    <source>
        <strain evidence="1 2">K5</strain>
    </source>
</reference>
<evidence type="ECO:0000313" key="2">
    <source>
        <dbReference type="Proteomes" id="UP000317496"/>
    </source>
</evidence>
<proteinExistence type="predicted"/>
<dbReference type="OrthoDB" id="7347102at2"/>
<dbReference type="InterPro" id="IPR009922">
    <property type="entry name" value="DUF1457"/>
</dbReference>
<accession>A0A516GZ23</accession>
<dbReference type="KEGG" id="fer:FNB15_05425"/>
<organism evidence="1 2">
    <name type="scientific">Ferrovibrio terrae</name>
    <dbReference type="NCBI Taxonomy" id="2594003"/>
    <lineage>
        <taxon>Bacteria</taxon>
        <taxon>Pseudomonadati</taxon>
        <taxon>Pseudomonadota</taxon>
        <taxon>Alphaproteobacteria</taxon>
        <taxon>Rhodospirillales</taxon>
        <taxon>Rhodospirillaceae</taxon>
        <taxon>Ferrovibrio</taxon>
    </lineage>
</organism>